<protein>
    <recommendedName>
        <fullName evidence="10">Major facilitator superfamily (MFS) profile domain-containing protein</fullName>
    </recommendedName>
</protein>
<feature type="non-terminal residue" evidence="8">
    <location>
        <position position="1"/>
    </location>
</feature>
<keyword evidence="9" id="KW-1185">Reference proteome</keyword>
<keyword evidence="5 7" id="KW-0472">Membrane</keyword>
<comment type="subcellular location">
    <subcellularLocation>
        <location evidence="1">Membrane</location>
        <topology evidence="1">Multi-pass membrane protein</topology>
    </subcellularLocation>
</comment>
<evidence type="ECO:0000256" key="3">
    <source>
        <dbReference type="ARBA" id="ARBA00022692"/>
    </source>
</evidence>
<dbReference type="AlphaFoldDB" id="A0A1B7MLH5"/>
<evidence type="ECO:0000256" key="6">
    <source>
        <dbReference type="SAM" id="MobiDB-lite"/>
    </source>
</evidence>
<evidence type="ECO:0000313" key="9">
    <source>
        <dbReference type="Proteomes" id="UP000092154"/>
    </source>
</evidence>
<keyword evidence="3 7" id="KW-0812">Transmembrane</keyword>
<accession>A0A1B7MLH5</accession>
<organism evidence="8 9">
    <name type="scientific">Rhizopogon vinicolor AM-OR11-026</name>
    <dbReference type="NCBI Taxonomy" id="1314800"/>
    <lineage>
        <taxon>Eukaryota</taxon>
        <taxon>Fungi</taxon>
        <taxon>Dikarya</taxon>
        <taxon>Basidiomycota</taxon>
        <taxon>Agaricomycotina</taxon>
        <taxon>Agaricomycetes</taxon>
        <taxon>Agaricomycetidae</taxon>
        <taxon>Boletales</taxon>
        <taxon>Suillineae</taxon>
        <taxon>Rhizopogonaceae</taxon>
        <taxon>Rhizopogon</taxon>
    </lineage>
</organism>
<feature type="transmembrane region" description="Helical" evidence="7">
    <location>
        <begin position="20"/>
        <end position="40"/>
    </location>
</feature>
<dbReference type="Gene3D" id="1.20.1250.20">
    <property type="entry name" value="MFS general substrate transporter like domains"/>
    <property type="match status" value="1"/>
</dbReference>
<name>A0A1B7MLH5_9AGAM</name>
<feature type="transmembrane region" description="Helical" evidence="7">
    <location>
        <begin position="52"/>
        <end position="73"/>
    </location>
</feature>
<dbReference type="PANTHER" id="PTHR42718:SF9">
    <property type="entry name" value="MAJOR FACILITATOR SUPERFAMILY MULTIDRUG TRANSPORTER MFSC"/>
    <property type="match status" value="1"/>
</dbReference>
<evidence type="ECO:0000256" key="1">
    <source>
        <dbReference type="ARBA" id="ARBA00004141"/>
    </source>
</evidence>
<dbReference type="PANTHER" id="PTHR42718">
    <property type="entry name" value="MAJOR FACILITATOR SUPERFAMILY MULTIDRUG TRANSPORTER MFSC"/>
    <property type="match status" value="1"/>
</dbReference>
<dbReference type="STRING" id="1314800.A0A1B7MLH5"/>
<evidence type="ECO:0000256" key="5">
    <source>
        <dbReference type="ARBA" id="ARBA00023136"/>
    </source>
</evidence>
<dbReference type="OrthoDB" id="2684746at2759"/>
<dbReference type="EMBL" id="KV448767">
    <property type="protein sequence ID" value="OAX33442.1"/>
    <property type="molecule type" value="Genomic_DNA"/>
</dbReference>
<dbReference type="InParanoid" id="A0A1B7MLH5"/>
<keyword evidence="4 7" id="KW-1133">Transmembrane helix</keyword>
<sequence length="157" mass="16855">MLLVFHGGSPDDYWPYVFPAFAIGSSGTMLIFTHGSIAIFQAVPSSMAGTVGAIYNSALQFGSAIGIAVTTSIETSVEATHGGPQEYAGRAAAFWFLTATVAVQFISISVFYDRSTDHKPQPKHGEDGYPAHLSTESKEKHYNEGKVTMTMSRLLIS</sequence>
<evidence type="ECO:0000256" key="7">
    <source>
        <dbReference type="SAM" id="Phobius"/>
    </source>
</evidence>
<dbReference type="Proteomes" id="UP000092154">
    <property type="component" value="Unassembled WGS sequence"/>
</dbReference>
<proteinExistence type="predicted"/>
<evidence type="ECO:0000313" key="8">
    <source>
        <dbReference type="EMBL" id="OAX33442.1"/>
    </source>
</evidence>
<dbReference type="GO" id="GO:0016020">
    <property type="term" value="C:membrane"/>
    <property type="evidence" value="ECO:0007669"/>
    <property type="project" value="UniProtKB-SubCell"/>
</dbReference>
<feature type="region of interest" description="Disordered" evidence="6">
    <location>
        <begin position="116"/>
        <end position="135"/>
    </location>
</feature>
<evidence type="ECO:0000256" key="4">
    <source>
        <dbReference type="ARBA" id="ARBA00022989"/>
    </source>
</evidence>
<keyword evidence="2" id="KW-0813">Transport</keyword>
<feature type="transmembrane region" description="Helical" evidence="7">
    <location>
        <begin position="93"/>
        <end position="112"/>
    </location>
</feature>
<dbReference type="SUPFAM" id="SSF103473">
    <property type="entry name" value="MFS general substrate transporter"/>
    <property type="match status" value="1"/>
</dbReference>
<gene>
    <name evidence="8" type="ORF">K503DRAFT_869541</name>
</gene>
<dbReference type="InterPro" id="IPR036259">
    <property type="entry name" value="MFS_trans_sf"/>
</dbReference>
<reference evidence="8 9" key="1">
    <citation type="submission" date="2016-06" db="EMBL/GenBank/DDBJ databases">
        <title>Comparative genomics of the ectomycorrhizal sister species Rhizopogon vinicolor and Rhizopogon vesiculosus (Basidiomycota: Boletales) reveals a divergence of the mating type B locus.</title>
        <authorList>
            <consortium name="DOE Joint Genome Institute"/>
            <person name="Mujic A.B."/>
            <person name="Kuo A."/>
            <person name="Tritt A."/>
            <person name="Lipzen A."/>
            <person name="Chen C."/>
            <person name="Johnson J."/>
            <person name="Sharma A."/>
            <person name="Barry K."/>
            <person name="Grigoriev I.V."/>
            <person name="Spatafora J.W."/>
        </authorList>
    </citation>
    <scope>NUCLEOTIDE SEQUENCE [LARGE SCALE GENOMIC DNA]</scope>
    <source>
        <strain evidence="8 9">AM-OR11-026</strain>
    </source>
</reference>
<evidence type="ECO:0000256" key="2">
    <source>
        <dbReference type="ARBA" id="ARBA00022448"/>
    </source>
</evidence>
<evidence type="ECO:0008006" key="10">
    <source>
        <dbReference type="Google" id="ProtNLM"/>
    </source>
</evidence>